<sequence length="62" mass="7098">PELVKNEEYGEKVDIWSLGCLLYLMCKLEPPFVSKNMLALSSKVCICVIIIIVLVLFLWLLL</sequence>
<evidence type="ECO:0000313" key="8">
    <source>
        <dbReference type="EnsemblMetazoa" id="HelroP74421"/>
    </source>
</evidence>
<evidence type="ECO:0000256" key="4">
    <source>
        <dbReference type="ARBA" id="ARBA00022840"/>
    </source>
</evidence>
<keyword evidence="1" id="KW-0808">Transferase</keyword>
<reference evidence="8" key="3">
    <citation type="submission" date="2015-06" db="UniProtKB">
        <authorList>
            <consortium name="EnsemblMetazoa"/>
        </authorList>
    </citation>
    <scope>IDENTIFICATION</scope>
</reference>
<evidence type="ECO:0000256" key="1">
    <source>
        <dbReference type="ARBA" id="ARBA00022679"/>
    </source>
</evidence>
<dbReference type="eggNOG" id="KOG0589">
    <property type="taxonomic scope" value="Eukaryota"/>
</dbReference>
<proteinExistence type="predicted"/>
<evidence type="ECO:0000256" key="2">
    <source>
        <dbReference type="ARBA" id="ARBA00022741"/>
    </source>
</evidence>
<dbReference type="CTD" id="20215006"/>
<dbReference type="PANTHER" id="PTHR43671">
    <property type="entry name" value="SERINE/THREONINE-PROTEIN KINASE NEK"/>
    <property type="match status" value="1"/>
</dbReference>
<dbReference type="EnsemblMetazoa" id="HelroT74421">
    <property type="protein sequence ID" value="HelroP74421"/>
    <property type="gene ID" value="HelroG74421"/>
</dbReference>
<dbReference type="InParanoid" id="T1G1Q8"/>
<dbReference type="PROSITE" id="PS50011">
    <property type="entry name" value="PROTEIN_KINASE_DOM"/>
    <property type="match status" value="1"/>
</dbReference>
<keyword evidence="9" id="KW-1185">Reference proteome</keyword>
<reference evidence="9" key="1">
    <citation type="submission" date="2012-12" db="EMBL/GenBank/DDBJ databases">
        <authorList>
            <person name="Hellsten U."/>
            <person name="Grimwood J."/>
            <person name="Chapman J.A."/>
            <person name="Shapiro H."/>
            <person name="Aerts A."/>
            <person name="Otillar R.P."/>
            <person name="Terry A.Y."/>
            <person name="Boore J.L."/>
            <person name="Simakov O."/>
            <person name="Marletaz F."/>
            <person name="Cho S.-J."/>
            <person name="Edsinger-Gonzales E."/>
            <person name="Havlak P."/>
            <person name="Kuo D.-H."/>
            <person name="Larsson T."/>
            <person name="Lv J."/>
            <person name="Arendt D."/>
            <person name="Savage R."/>
            <person name="Osoegawa K."/>
            <person name="de Jong P."/>
            <person name="Lindberg D.R."/>
            <person name="Seaver E.C."/>
            <person name="Weisblat D.A."/>
            <person name="Putnam N.H."/>
            <person name="Grigoriev I.V."/>
            <person name="Rokhsar D.S."/>
        </authorList>
    </citation>
    <scope>NUCLEOTIDE SEQUENCE</scope>
</reference>
<feature type="transmembrane region" description="Helical" evidence="5">
    <location>
        <begin position="37"/>
        <end position="61"/>
    </location>
</feature>
<dbReference type="GO" id="GO:0005524">
    <property type="term" value="F:ATP binding"/>
    <property type="evidence" value="ECO:0007669"/>
    <property type="project" value="UniProtKB-KW"/>
</dbReference>
<evidence type="ECO:0000256" key="5">
    <source>
        <dbReference type="SAM" id="Phobius"/>
    </source>
</evidence>
<dbReference type="SUPFAM" id="SSF56112">
    <property type="entry name" value="Protein kinase-like (PK-like)"/>
    <property type="match status" value="1"/>
</dbReference>
<keyword evidence="5" id="KW-0472">Membrane</keyword>
<accession>T1G1Q8</accession>
<dbReference type="Proteomes" id="UP000015101">
    <property type="component" value="Unassembled WGS sequence"/>
</dbReference>
<evidence type="ECO:0000259" key="6">
    <source>
        <dbReference type="PROSITE" id="PS50011"/>
    </source>
</evidence>
<keyword evidence="4" id="KW-0067">ATP-binding</keyword>
<dbReference type="PANTHER" id="PTHR43671:SF92">
    <property type="entry name" value="SERINE_THREONINE-PROTEIN KINASE NEK10"/>
    <property type="match status" value="1"/>
</dbReference>
<name>T1G1Q8_HELRO</name>
<protein>
    <recommendedName>
        <fullName evidence="6">Protein kinase domain-containing protein</fullName>
    </recommendedName>
</protein>
<evidence type="ECO:0000313" key="7">
    <source>
        <dbReference type="EMBL" id="ESO08842.1"/>
    </source>
</evidence>
<dbReference type="AlphaFoldDB" id="T1G1Q8"/>
<keyword evidence="3" id="KW-0418">Kinase</keyword>
<dbReference type="InterPro" id="IPR011009">
    <property type="entry name" value="Kinase-like_dom_sf"/>
</dbReference>
<dbReference type="GeneID" id="20215006"/>
<dbReference type="GO" id="GO:0004672">
    <property type="term" value="F:protein kinase activity"/>
    <property type="evidence" value="ECO:0007669"/>
    <property type="project" value="InterPro"/>
</dbReference>
<dbReference type="InterPro" id="IPR050660">
    <property type="entry name" value="NEK_Ser/Thr_kinase"/>
</dbReference>
<keyword evidence="5" id="KW-0812">Transmembrane</keyword>
<feature type="domain" description="Protein kinase" evidence="6">
    <location>
        <begin position="1"/>
        <end position="62"/>
    </location>
</feature>
<organism evidence="8 9">
    <name type="scientific">Helobdella robusta</name>
    <name type="common">Californian leech</name>
    <dbReference type="NCBI Taxonomy" id="6412"/>
    <lineage>
        <taxon>Eukaryota</taxon>
        <taxon>Metazoa</taxon>
        <taxon>Spiralia</taxon>
        <taxon>Lophotrochozoa</taxon>
        <taxon>Annelida</taxon>
        <taxon>Clitellata</taxon>
        <taxon>Hirudinea</taxon>
        <taxon>Rhynchobdellida</taxon>
        <taxon>Glossiphoniidae</taxon>
        <taxon>Helobdella</taxon>
    </lineage>
</organism>
<dbReference type="Pfam" id="PF00069">
    <property type="entry name" value="Pkinase"/>
    <property type="match status" value="1"/>
</dbReference>
<evidence type="ECO:0000256" key="3">
    <source>
        <dbReference type="ARBA" id="ARBA00022777"/>
    </source>
</evidence>
<dbReference type="OrthoDB" id="248923at2759"/>
<dbReference type="HOGENOM" id="CLU_2910723_0_0_1"/>
<keyword evidence="2" id="KW-0547">Nucleotide-binding</keyword>
<dbReference type="EMBL" id="AMQM01003081">
    <property type="status" value="NOT_ANNOTATED_CDS"/>
    <property type="molecule type" value="Genomic_DNA"/>
</dbReference>
<dbReference type="Gene3D" id="1.10.510.10">
    <property type="entry name" value="Transferase(Phosphotransferase) domain 1"/>
    <property type="match status" value="1"/>
</dbReference>
<evidence type="ECO:0000313" key="9">
    <source>
        <dbReference type="Proteomes" id="UP000015101"/>
    </source>
</evidence>
<keyword evidence="5" id="KW-1133">Transmembrane helix</keyword>
<dbReference type="InterPro" id="IPR000719">
    <property type="entry name" value="Prot_kinase_dom"/>
</dbReference>
<dbReference type="EMBL" id="KB096023">
    <property type="protein sequence ID" value="ESO08842.1"/>
    <property type="molecule type" value="Genomic_DNA"/>
</dbReference>
<reference evidence="7 9" key="2">
    <citation type="journal article" date="2013" name="Nature">
        <title>Insights into bilaterian evolution from three spiralian genomes.</title>
        <authorList>
            <person name="Simakov O."/>
            <person name="Marletaz F."/>
            <person name="Cho S.J."/>
            <person name="Edsinger-Gonzales E."/>
            <person name="Havlak P."/>
            <person name="Hellsten U."/>
            <person name="Kuo D.H."/>
            <person name="Larsson T."/>
            <person name="Lv J."/>
            <person name="Arendt D."/>
            <person name="Savage R."/>
            <person name="Osoegawa K."/>
            <person name="de Jong P."/>
            <person name="Grimwood J."/>
            <person name="Chapman J.A."/>
            <person name="Shapiro H."/>
            <person name="Aerts A."/>
            <person name="Otillar R.P."/>
            <person name="Terry A.Y."/>
            <person name="Boore J.L."/>
            <person name="Grigoriev I.V."/>
            <person name="Lindberg D.R."/>
            <person name="Seaver E.C."/>
            <person name="Weisblat D.A."/>
            <person name="Putnam N.H."/>
            <person name="Rokhsar D.S."/>
        </authorList>
    </citation>
    <scope>NUCLEOTIDE SEQUENCE</scope>
</reference>
<dbReference type="KEGG" id="hro:HELRODRAFT_74421"/>
<gene>
    <name evidence="8" type="primary">20215006</name>
    <name evidence="7" type="ORF">HELRODRAFT_74421</name>
</gene>
<dbReference type="RefSeq" id="XP_009012864.1">
    <property type="nucleotide sequence ID" value="XM_009014616.1"/>
</dbReference>